<dbReference type="AlphaFoldDB" id="A0AAQ4EBF9"/>
<dbReference type="Proteomes" id="UP001321473">
    <property type="component" value="Unassembled WGS sequence"/>
</dbReference>
<gene>
    <name evidence="2" type="ORF">V5799_024742</name>
</gene>
<feature type="region of interest" description="Disordered" evidence="1">
    <location>
        <begin position="63"/>
        <end position="93"/>
    </location>
</feature>
<sequence length="197" mass="21768">MGARCAYHVTRGIPRVLLQSECALLFLSEPRQPSAAHRRAGRSSMLRSVDETCRMPVVAAEKRKLPLPASSAPPSEKQPRRSPAADDAPQPLDMRRVRPSVIRRCASAAQPHGVGELPPRPAGWPHFLLTASPAHPQFVNRLFSGGTWALCTNHPLQCTSSVFCSHHLANSIQWLQDCQVVARWAYHFKGSTHVQCM</sequence>
<dbReference type="EMBL" id="JARKHS020018965">
    <property type="protein sequence ID" value="KAK8772014.1"/>
    <property type="molecule type" value="Genomic_DNA"/>
</dbReference>
<feature type="compositionally biased region" description="Low complexity" evidence="1">
    <location>
        <begin position="66"/>
        <end position="75"/>
    </location>
</feature>
<proteinExistence type="predicted"/>
<evidence type="ECO:0000256" key="1">
    <source>
        <dbReference type="SAM" id="MobiDB-lite"/>
    </source>
</evidence>
<keyword evidence="3" id="KW-1185">Reference proteome</keyword>
<reference evidence="2 3" key="1">
    <citation type="journal article" date="2023" name="Arcadia Sci">
        <title>De novo assembly of a long-read Amblyomma americanum tick genome.</title>
        <authorList>
            <person name="Chou S."/>
            <person name="Poskanzer K.E."/>
            <person name="Rollins M."/>
            <person name="Thuy-Boun P.S."/>
        </authorList>
    </citation>
    <scope>NUCLEOTIDE SEQUENCE [LARGE SCALE GENOMIC DNA]</scope>
    <source>
        <strain evidence="2">F_SG_1</strain>
        <tissue evidence="2">Salivary glands</tissue>
    </source>
</reference>
<name>A0AAQ4EBF9_AMBAM</name>
<evidence type="ECO:0000313" key="3">
    <source>
        <dbReference type="Proteomes" id="UP001321473"/>
    </source>
</evidence>
<evidence type="ECO:0000313" key="2">
    <source>
        <dbReference type="EMBL" id="KAK8772014.1"/>
    </source>
</evidence>
<protein>
    <submittedName>
        <fullName evidence="2">Uncharacterized protein</fullName>
    </submittedName>
</protein>
<comment type="caution">
    <text evidence="2">The sequence shown here is derived from an EMBL/GenBank/DDBJ whole genome shotgun (WGS) entry which is preliminary data.</text>
</comment>
<accession>A0AAQ4EBF9</accession>
<organism evidence="2 3">
    <name type="scientific">Amblyomma americanum</name>
    <name type="common">Lone star tick</name>
    <dbReference type="NCBI Taxonomy" id="6943"/>
    <lineage>
        <taxon>Eukaryota</taxon>
        <taxon>Metazoa</taxon>
        <taxon>Ecdysozoa</taxon>
        <taxon>Arthropoda</taxon>
        <taxon>Chelicerata</taxon>
        <taxon>Arachnida</taxon>
        <taxon>Acari</taxon>
        <taxon>Parasitiformes</taxon>
        <taxon>Ixodida</taxon>
        <taxon>Ixodoidea</taxon>
        <taxon>Ixodidae</taxon>
        <taxon>Amblyomminae</taxon>
        <taxon>Amblyomma</taxon>
    </lineage>
</organism>